<protein>
    <submittedName>
        <fullName evidence="1">Uncharacterized protein</fullName>
    </submittedName>
</protein>
<accession>A0A8S9GYH6</accession>
<comment type="caution">
    <text evidence="1">The sequence shown here is derived from an EMBL/GenBank/DDBJ whole genome shotgun (WGS) entry which is preliminary data.</text>
</comment>
<dbReference type="Proteomes" id="UP000712281">
    <property type="component" value="Unassembled WGS sequence"/>
</dbReference>
<evidence type="ECO:0000313" key="2">
    <source>
        <dbReference type="Proteomes" id="UP000712281"/>
    </source>
</evidence>
<organism evidence="1 2">
    <name type="scientific">Brassica cretica</name>
    <name type="common">Mustard</name>
    <dbReference type="NCBI Taxonomy" id="69181"/>
    <lineage>
        <taxon>Eukaryota</taxon>
        <taxon>Viridiplantae</taxon>
        <taxon>Streptophyta</taxon>
        <taxon>Embryophyta</taxon>
        <taxon>Tracheophyta</taxon>
        <taxon>Spermatophyta</taxon>
        <taxon>Magnoliopsida</taxon>
        <taxon>eudicotyledons</taxon>
        <taxon>Gunneridae</taxon>
        <taxon>Pentapetalae</taxon>
        <taxon>rosids</taxon>
        <taxon>malvids</taxon>
        <taxon>Brassicales</taxon>
        <taxon>Brassicaceae</taxon>
        <taxon>Brassiceae</taxon>
        <taxon>Brassica</taxon>
    </lineage>
</organism>
<gene>
    <name evidence="1" type="ORF">F2Q68_00035529</name>
</gene>
<reference evidence="1" key="1">
    <citation type="submission" date="2019-12" db="EMBL/GenBank/DDBJ databases">
        <title>Genome sequencing and annotation of Brassica cretica.</title>
        <authorList>
            <person name="Studholme D.J."/>
            <person name="Sarris P.F."/>
        </authorList>
    </citation>
    <scope>NUCLEOTIDE SEQUENCE</scope>
    <source>
        <strain evidence="1">PFS-001/15</strain>
        <tissue evidence="1">Leaf</tissue>
    </source>
</reference>
<evidence type="ECO:0000313" key="1">
    <source>
        <dbReference type="EMBL" id="KAF2549764.1"/>
    </source>
</evidence>
<name>A0A8S9GYH6_BRACR</name>
<dbReference type="EMBL" id="QGKW02001988">
    <property type="protein sequence ID" value="KAF2549764.1"/>
    <property type="molecule type" value="Genomic_DNA"/>
</dbReference>
<proteinExistence type="predicted"/>
<dbReference type="AlphaFoldDB" id="A0A8S9GYH6"/>
<sequence length="53" mass="5987">MKKALEALSKDSIAQHGLRMEEAPVISRNLNKDKELVFDFRKVNTGDILETGE</sequence>